<reference evidence="2 3" key="1">
    <citation type="submission" date="2016-12" db="EMBL/GenBank/DDBJ databases">
        <authorList>
            <person name="Song W.-J."/>
            <person name="Kurnit D.M."/>
        </authorList>
    </citation>
    <scope>NUCLEOTIDE SEQUENCE [LARGE SCALE GENOMIC DNA]</scope>
    <source>
        <strain evidence="2 3">STM7296</strain>
    </source>
</reference>
<evidence type="ECO:0000313" key="3">
    <source>
        <dbReference type="Proteomes" id="UP000187012"/>
    </source>
</evidence>
<keyword evidence="3" id="KW-1185">Reference proteome</keyword>
<evidence type="ECO:0000313" key="2">
    <source>
        <dbReference type="EMBL" id="SIT44104.1"/>
    </source>
</evidence>
<sequence length="55" mass="6024">MCNAQKTLDIHRDHPKIGTIAAMHNTSRSGGALHRASPPTQCGPHRQTAIQERKP</sequence>
<feature type="region of interest" description="Disordered" evidence="1">
    <location>
        <begin position="26"/>
        <end position="55"/>
    </location>
</feature>
<proteinExistence type="predicted"/>
<name>A0A1N7S9P1_9BURK</name>
<dbReference type="AlphaFoldDB" id="A0A1N7S9P1"/>
<dbReference type="Proteomes" id="UP000187012">
    <property type="component" value="Unassembled WGS sequence"/>
</dbReference>
<dbReference type="STRING" id="1247936.BN2475_460063"/>
<organism evidence="2 3">
    <name type="scientific">Paraburkholderia ribeironis</name>
    <dbReference type="NCBI Taxonomy" id="1247936"/>
    <lineage>
        <taxon>Bacteria</taxon>
        <taxon>Pseudomonadati</taxon>
        <taxon>Pseudomonadota</taxon>
        <taxon>Betaproteobacteria</taxon>
        <taxon>Burkholderiales</taxon>
        <taxon>Burkholderiaceae</taxon>
        <taxon>Paraburkholderia</taxon>
    </lineage>
</organism>
<gene>
    <name evidence="2" type="ORF">BN2475_460063</name>
</gene>
<protein>
    <submittedName>
        <fullName evidence="2">Uncharacterized protein</fullName>
    </submittedName>
</protein>
<dbReference type="EMBL" id="CYGX02000046">
    <property type="protein sequence ID" value="SIT44104.1"/>
    <property type="molecule type" value="Genomic_DNA"/>
</dbReference>
<accession>A0A1N7S9P1</accession>
<evidence type="ECO:0000256" key="1">
    <source>
        <dbReference type="SAM" id="MobiDB-lite"/>
    </source>
</evidence>